<evidence type="ECO:0000256" key="2">
    <source>
        <dbReference type="SAM" id="SignalP"/>
    </source>
</evidence>
<evidence type="ECO:0000313" key="3">
    <source>
        <dbReference type="EMBL" id="MFC5013436.1"/>
    </source>
</evidence>
<keyword evidence="2" id="KW-0732">Signal</keyword>
<gene>
    <name evidence="3" type="ORF">ACFPRC_00945</name>
</gene>
<feature type="chain" id="PRO_5046399361" description="D-alanyl-D-alanine carboxypeptidase" evidence="2">
    <location>
        <begin position="22"/>
        <end position="59"/>
    </location>
</feature>
<name>A0ABV9WKX1_9ACTN</name>
<keyword evidence="4" id="KW-1185">Reference proteome</keyword>
<evidence type="ECO:0000313" key="4">
    <source>
        <dbReference type="Proteomes" id="UP001595855"/>
    </source>
</evidence>
<sequence>MRGVAWAALCAAGVGAVTALAVDDPSEPEQRPAPPRVYSSCLAADTKPSAAGDDPCDGR</sequence>
<evidence type="ECO:0008006" key="5">
    <source>
        <dbReference type="Google" id="ProtNLM"/>
    </source>
</evidence>
<comment type="caution">
    <text evidence="3">The sequence shown here is derived from an EMBL/GenBank/DDBJ whole genome shotgun (WGS) entry which is preliminary data.</text>
</comment>
<organism evidence="3 4">
    <name type="scientific">Streptomyces lienomycini</name>
    <dbReference type="NCBI Taxonomy" id="284035"/>
    <lineage>
        <taxon>Bacteria</taxon>
        <taxon>Bacillati</taxon>
        <taxon>Actinomycetota</taxon>
        <taxon>Actinomycetes</taxon>
        <taxon>Kitasatosporales</taxon>
        <taxon>Streptomycetaceae</taxon>
        <taxon>Streptomyces</taxon>
    </lineage>
</organism>
<dbReference type="RefSeq" id="WP_271413698.1">
    <property type="nucleotide sequence ID" value="NZ_BAAATN010000014.1"/>
</dbReference>
<proteinExistence type="predicted"/>
<feature type="signal peptide" evidence="2">
    <location>
        <begin position="1"/>
        <end position="21"/>
    </location>
</feature>
<protein>
    <recommendedName>
        <fullName evidence="5">D-alanyl-D-alanine carboxypeptidase</fullName>
    </recommendedName>
</protein>
<evidence type="ECO:0000256" key="1">
    <source>
        <dbReference type="SAM" id="MobiDB-lite"/>
    </source>
</evidence>
<reference evidence="4" key="1">
    <citation type="journal article" date="2019" name="Int. J. Syst. Evol. Microbiol.">
        <title>The Global Catalogue of Microorganisms (GCM) 10K type strain sequencing project: providing services to taxonomists for standard genome sequencing and annotation.</title>
        <authorList>
            <consortium name="The Broad Institute Genomics Platform"/>
            <consortium name="The Broad Institute Genome Sequencing Center for Infectious Disease"/>
            <person name="Wu L."/>
            <person name="Ma J."/>
        </authorList>
    </citation>
    <scope>NUCLEOTIDE SEQUENCE [LARGE SCALE GENOMIC DNA]</scope>
    <source>
        <strain evidence="4">CGMCC 4.1542</strain>
    </source>
</reference>
<accession>A0ABV9WKX1</accession>
<dbReference type="Proteomes" id="UP001595855">
    <property type="component" value="Unassembled WGS sequence"/>
</dbReference>
<feature type="region of interest" description="Disordered" evidence="1">
    <location>
        <begin position="23"/>
        <end position="59"/>
    </location>
</feature>
<dbReference type="EMBL" id="JBHSJO010000001">
    <property type="protein sequence ID" value="MFC5013436.1"/>
    <property type="molecule type" value="Genomic_DNA"/>
</dbReference>